<dbReference type="GO" id="GO:0005737">
    <property type="term" value="C:cytoplasm"/>
    <property type="evidence" value="ECO:0007669"/>
    <property type="project" value="TreeGrafter"/>
</dbReference>
<dbReference type="InterPro" id="IPR038508">
    <property type="entry name" value="ArfGAP_dom_sf"/>
</dbReference>
<sequence length="144" mass="16788">MYSRYNSYSSGSRPINYAPSSRRSQGAADKNLQILKTLLKEPSNRFCADCKTSSHPRWASWSLGIFICIRCSGIHRSMGTHISKVRSVDLDSWNDEQVKSMIKWGNKKANHFWEYNLPDNYVPDQSKIENFIRTKYDLRKWAMS</sequence>
<dbReference type="PANTHER" id="PTHR45705">
    <property type="entry name" value="FI20236P1"/>
    <property type="match status" value="1"/>
</dbReference>
<proteinExistence type="predicted"/>
<dbReference type="FunFam" id="1.10.220.150:FF:000009">
    <property type="entry name" value="stromal membrane-associated protein 1 isoform X1"/>
    <property type="match status" value="1"/>
</dbReference>
<dbReference type="GO" id="GO:0005096">
    <property type="term" value="F:GTPase activator activity"/>
    <property type="evidence" value="ECO:0007669"/>
    <property type="project" value="UniProtKB-KW"/>
</dbReference>
<evidence type="ECO:0000256" key="2">
    <source>
        <dbReference type="ARBA" id="ARBA00022723"/>
    </source>
</evidence>
<evidence type="ECO:0000313" key="10">
    <source>
        <dbReference type="Proteomes" id="UP000095038"/>
    </source>
</evidence>
<dbReference type="GeneID" id="30964264"/>
<protein>
    <submittedName>
        <fullName evidence="9">ArfGap-domain-containing protein</fullName>
    </submittedName>
</protein>
<evidence type="ECO:0000256" key="1">
    <source>
        <dbReference type="ARBA" id="ARBA00022468"/>
    </source>
</evidence>
<dbReference type="GO" id="GO:0006355">
    <property type="term" value="P:regulation of DNA-templated transcription"/>
    <property type="evidence" value="ECO:0007669"/>
    <property type="project" value="InterPro"/>
</dbReference>
<dbReference type="InterPro" id="IPR000679">
    <property type="entry name" value="Znf_GATA"/>
</dbReference>
<evidence type="ECO:0000259" key="8">
    <source>
        <dbReference type="PROSITE" id="PS50115"/>
    </source>
</evidence>
<evidence type="ECO:0000256" key="3">
    <source>
        <dbReference type="ARBA" id="ARBA00022771"/>
    </source>
</evidence>
<dbReference type="GO" id="GO:0008270">
    <property type="term" value="F:zinc ion binding"/>
    <property type="evidence" value="ECO:0007669"/>
    <property type="project" value="UniProtKB-KW"/>
</dbReference>
<dbReference type="PRINTS" id="PR00405">
    <property type="entry name" value="REVINTRACTNG"/>
</dbReference>
<evidence type="ECO:0000313" key="9">
    <source>
        <dbReference type="EMBL" id="ODV60493.1"/>
    </source>
</evidence>
<dbReference type="GO" id="GO:0006888">
    <property type="term" value="P:endoplasmic reticulum to Golgi vesicle-mediated transport"/>
    <property type="evidence" value="ECO:0007669"/>
    <property type="project" value="TreeGrafter"/>
</dbReference>
<feature type="region of interest" description="Disordered" evidence="6">
    <location>
        <begin position="1"/>
        <end position="27"/>
    </location>
</feature>
<dbReference type="STRING" id="1344418.A0A1D2VG57"/>
<dbReference type="PROSITE" id="PS50114">
    <property type="entry name" value="GATA_ZN_FINGER_2"/>
    <property type="match status" value="1"/>
</dbReference>
<keyword evidence="3 5" id="KW-0863">Zinc-finger</keyword>
<dbReference type="EMBL" id="KV454482">
    <property type="protein sequence ID" value="ODV60493.1"/>
    <property type="molecule type" value="Genomic_DNA"/>
</dbReference>
<dbReference type="Pfam" id="PF01412">
    <property type="entry name" value="ArfGap"/>
    <property type="match status" value="1"/>
</dbReference>
<name>A0A1D2VG57_9ASCO</name>
<evidence type="ECO:0000256" key="6">
    <source>
        <dbReference type="SAM" id="MobiDB-lite"/>
    </source>
</evidence>
<accession>A0A1D2VG57</accession>
<dbReference type="SMART" id="SM00105">
    <property type="entry name" value="ArfGap"/>
    <property type="match status" value="1"/>
</dbReference>
<dbReference type="GO" id="GO:0043565">
    <property type="term" value="F:sequence-specific DNA binding"/>
    <property type="evidence" value="ECO:0007669"/>
    <property type="project" value="InterPro"/>
</dbReference>
<keyword evidence="1" id="KW-0343">GTPase activation</keyword>
<evidence type="ECO:0000259" key="7">
    <source>
        <dbReference type="PROSITE" id="PS50114"/>
    </source>
</evidence>
<feature type="compositionally biased region" description="Low complexity" evidence="6">
    <location>
        <begin position="1"/>
        <end position="13"/>
    </location>
</feature>
<dbReference type="InParanoid" id="A0A1D2VG57"/>
<dbReference type="SUPFAM" id="SSF57863">
    <property type="entry name" value="ArfGap/RecO-like zinc finger"/>
    <property type="match status" value="1"/>
</dbReference>
<dbReference type="InterPro" id="IPR037278">
    <property type="entry name" value="ARFGAP/RecO"/>
</dbReference>
<feature type="domain" description="GATA-type" evidence="7">
    <location>
        <begin position="41"/>
        <end position="81"/>
    </location>
</feature>
<dbReference type="PROSITE" id="PS50115">
    <property type="entry name" value="ARFGAP"/>
    <property type="match status" value="1"/>
</dbReference>
<dbReference type="Proteomes" id="UP000095038">
    <property type="component" value="Unassembled WGS sequence"/>
</dbReference>
<evidence type="ECO:0000256" key="4">
    <source>
        <dbReference type="ARBA" id="ARBA00022833"/>
    </source>
</evidence>
<keyword evidence="4" id="KW-0862">Zinc</keyword>
<dbReference type="OrthoDB" id="10266696at2759"/>
<feature type="non-terminal residue" evidence="9">
    <location>
        <position position="144"/>
    </location>
</feature>
<keyword evidence="2" id="KW-0479">Metal-binding</keyword>
<reference evidence="10" key="1">
    <citation type="submission" date="2016-05" db="EMBL/GenBank/DDBJ databases">
        <title>Comparative genomics of biotechnologically important yeasts.</title>
        <authorList>
            <consortium name="DOE Joint Genome Institute"/>
            <person name="Riley R."/>
            <person name="Haridas S."/>
            <person name="Wolfe K.H."/>
            <person name="Lopes M.R."/>
            <person name="Hittinger C.T."/>
            <person name="Goker M."/>
            <person name="Salamov A."/>
            <person name="Wisecaver J."/>
            <person name="Long T.M."/>
            <person name="Aerts A.L."/>
            <person name="Barry K."/>
            <person name="Choi C."/>
            <person name="Clum A."/>
            <person name="Coughlan A.Y."/>
            <person name="Deshpande S."/>
            <person name="Douglass A.P."/>
            <person name="Hanson S.J."/>
            <person name="Klenk H.-P."/>
            <person name="Labutti K."/>
            <person name="Lapidus A."/>
            <person name="Lindquist E."/>
            <person name="Lipzen A."/>
            <person name="Meier-Kolthoff J.P."/>
            <person name="Ohm R.A."/>
            <person name="Otillar R.P."/>
            <person name="Pangilinan J."/>
            <person name="Peng Y."/>
            <person name="Rokas A."/>
            <person name="Rosa C.A."/>
            <person name="Scheuner C."/>
            <person name="Sibirny A.A."/>
            <person name="Slot J.C."/>
            <person name="Stielow J.B."/>
            <person name="Sun H."/>
            <person name="Kurtzman C.P."/>
            <person name="Blackwell M."/>
            <person name="Grigoriev I.V."/>
            <person name="Jeffries T.W."/>
        </authorList>
    </citation>
    <scope>NUCLEOTIDE SEQUENCE [LARGE SCALE GENOMIC DNA]</scope>
    <source>
        <strain evidence="10">DSM 1968</strain>
    </source>
</reference>
<dbReference type="InterPro" id="IPR001164">
    <property type="entry name" value="ArfGAP_dom"/>
</dbReference>
<dbReference type="PANTHER" id="PTHR45705:SF1">
    <property type="entry name" value="FI20236P1"/>
    <property type="match status" value="1"/>
</dbReference>
<organism evidence="9 10">
    <name type="scientific">Ascoidea rubescens DSM 1968</name>
    <dbReference type="NCBI Taxonomy" id="1344418"/>
    <lineage>
        <taxon>Eukaryota</taxon>
        <taxon>Fungi</taxon>
        <taxon>Dikarya</taxon>
        <taxon>Ascomycota</taxon>
        <taxon>Saccharomycotina</taxon>
        <taxon>Saccharomycetes</taxon>
        <taxon>Ascoideaceae</taxon>
        <taxon>Ascoidea</taxon>
    </lineage>
</organism>
<dbReference type="Gene3D" id="1.10.220.150">
    <property type="entry name" value="Arf GTPase activating protein"/>
    <property type="match status" value="1"/>
</dbReference>
<dbReference type="AlphaFoldDB" id="A0A1D2VG57"/>
<feature type="domain" description="Arf-GAP" evidence="8">
    <location>
        <begin position="29"/>
        <end position="144"/>
    </location>
</feature>
<keyword evidence="10" id="KW-1185">Reference proteome</keyword>
<evidence type="ECO:0000256" key="5">
    <source>
        <dbReference type="PROSITE-ProRule" id="PRU00094"/>
    </source>
</evidence>
<dbReference type="CDD" id="cd08204">
    <property type="entry name" value="ArfGap"/>
    <property type="match status" value="1"/>
</dbReference>
<gene>
    <name evidence="9" type="ORF">ASCRUDRAFT_35620</name>
</gene>
<dbReference type="RefSeq" id="XP_020046800.1">
    <property type="nucleotide sequence ID" value="XM_020190628.1"/>
</dbReference>
<dbReference type="GO" id="GO:0006891">
    <property type="term" value="P:intra-Golgi vesicle-mediated transport"/>
    <property type="evidence" value="ECO:0007669"/>
    <property type="project" value="TreeGrafter"/>
</dbReference>
<dbReference type="InterPro" id="IPR051718">
    <property type="entry name" value="ARF_GTPase-activating"/>
</dbReference>